<name>A0A9W6W8L9_CANBO</name>
<evidence type="ECO:0000256" key="5">
    <source>
        <dbReference type="ARBA" id="ARBA00023175"/>
    </source>
</evidence>
<comment type="caution">
    <text evidence="8">The sequence shown here is derived from an EMBL/GenBank/DDBJ whole genome shotgun (WGS) entry which is preliminary data.</text>
</comment>
<comment type="subcellular location">
    <subcellularLocation>
        <location evidence="1">Cytoplasm</location>
        <location evidence="1">Cytoskeleton</location>
    </subcellularLocation>
</comment>
<evidence type="ECO:0000313" key="9">
    <source>
        <dbReference type="Proteomes" id="UP001165120"/>
    </source>
</evidence>
<feature type="region of interest" description="Disordered" evidence="7">
    <location>
        <begin position="1"/>
        <end position="30"/>
    </location>
</feature>
<evidence type="ECO:0000256" key="3">
    <source>
        <dbReference type="ARBA" id="ARBA00022701"/>
    </source>
</evidence>
<reference evidence="8" key="1">
    <citation type="submission" date="2023-04" db="EMBL/GenBank/DDBJ databases">
        <title>Candida boidinii NBRC 10035.</title>
        <authorList>
            <person name="Ichikawa N."/>
            <person name="Sato H."/>
            <person name="Tonouchi N."/>
        </authorList>
    </citation>
    <scope>NUCLEOTIDE SEQUENCE</scope>
    <source>
        <strain evidence="8">NBRC 10035</strain>
    </source>
</reference>
<keyword evidence="5" id="KW-0505">Motor protein</keyword>
<dbReference type="PANTHER" id="PTHR12688:SF0">
    <property type="entry name" value="DYNEIN LIGHT INTERMEDIATE CHAIN"/>
    <property type="match status" value="1"/>
</dbReference>
<dbReference type="GO" id="GO:0035974">
    <property type="term" value="C:meiotic spindle pole body"/>
    <property type="evidence" value="ECO:0007669"/>
    <property type="project" value="TreeGrafter"/>
</dbReference>
<protein>
    <submittedName>
        <fullName evidence="8">Unnamed protein product</fullName>
    </submittedName>
</protein>
<keyword evidence="6" id="KW-0206">Cytoskeleton</keyword>
<keyword evidence="4" id="KW-0243">Dynein</keyword>
<dbReference type="AlphaFoldDB" id="A0A9W6W8L9"/>
<feature type="compositionally biased region" description="Polar residues" evidence="7">
    <location>
        <begin position="89"/>
        <end position="107"/>
    </location>
</feature>
<dbReference type="GO" id="GO:0005874">
    <property type="term" value="C:microtubule"/>
    <property type="evidence" value="ECO:0007669"/>
    <property type="project" value="UniProtKB-KW"/>
</dbReference>
<dbReference type="Proteomes" id="UP001165120">
    <property type="component" value="Unassembled WGS sequence"/>
</dbReference>
<feature type="region of interest" description="Disordered" evidence="7">
    <location>
        <begin position="89"/>
        <end position="118"/>
    </location>
</feature>
<keyword evidence="9" id="KW-1185">Reference proteome</keyword>
<gene>
    <name evidence="8" type="ORF">Cboi02_000162300</name>
</gene>
<evidence type="ECO:0000256" key="1">
    <source>
        <dbReference type="ARBA" id="ARBA00004245"/>
    </source>
</evidence>
<dbReference type="PANTHER" id="PTHR12688">
    <property type="entry name" value="DYNEIN LIGHT INTERMEDIATE CHAIN"/>
    <property type="match status" value="1"/>
</dbReference>
<feature type="compositionally biased region" description="Polar residues" evidence="7">
    <location>
        <begin position="12"/>
        <end position="25"/>
    </location>
</feature>
<dbReference type="GO" id="GO:0045504">
    <property type="term" value="F:dynein heavy chain binding"/>
    <property type="evidence" value="ECO:0007669"/>
    <property type="project" value="TreeGrafter"/>
</dbReference>
<evidence type="ECO:0000313" key="8">
    <source>
        <dbReference type="EMBL" id="GME68389.1"/>
    </source>
</evidence>
<dbReference type="InterPro" id="IPR008467">
    <property type="entry name" value="Dynein1_light_intermed_chain"/>
</dbReference>
<keyword evidence="2" id="KW-0963">Cytoplasm</keyword>
<dbReference type="GO" id="GO:0000226">
    <property type="term" value="P:microtubule cytoskeleton organization"/>
    <property type="evidence" value="ECO:0007669"/>
    <property type="project" value="TreeGrafter"/>
</dbReference>
<accession>A0A9W6W8L9</accession>
<keyword evidence="3" id="KW-0493">Microtubule</keyword>
<proteinExistence type="predicted"/>
<evidence type="ECO:0000256" key="2">
    <source>
        <dbReference type="ARBA" id="ARBA00022490"/>
    </source>
</evidence>
<dbReference type="GO" id="GO:0007018">
    <property type="term" value="P:microtubule-based movement"/>
    <property type="evidence" value="ECO:0007669"/>
    <property type="project" value="InterPro"/>
</dbReference>
<sequence length="401" mass="45568">MSFDSVPYVPTDISNKGSLQGGNSKSIDRTGVPNLFNDLLKIVKSNIQNNSQLKRKSKTLLVLSGTLTQQQTFVNSIIHQIQDSKLTGTETQDSNSLVRSVNQASDQQHSKPKDKNSVTQNGAFQVIEHANNNKSSVLGYKFLHSEEIDLNIYNFPDPFKKVYYKLIKQFETIDHSDLLIINLMDFQNYLDLSQFTENLLPWLTLIPPRINDKGTNTEMDTKRQCDLPLYAKTDFVVIVDSHQFDTIDSTKLEFQQQFLRLIGLKHSSSVIYTTLNDGSGQHRNFKKSNNLSSIKDLIFNSLGLQQDVTLKPELTDSSSILIPHGWDSWGKIRTLDDSFDCEGYSEFWTNEFNKKIKSPIGDEIIVAKAEKTNMEAAETQDPFQTVNDKFQRLLGVLYHGQ</sequence>
<dbReference type="EMBL" id="BSXN01000403">
    <property type="protein sequence ID" value="GME68389.1"/>
    <property type="molecule type" value="Genomic_DNA"/>
</dbReference>
<evidence type="ECO:0000256" key="6">
    <source>
        <dbReference type="ARBA" id="ARBA00023212"/>
    </source>
</evidence>
<evidence type="ECO:0000256" key="7">
    <source>
        <dbReference type="SAM" id="MobiDB-lite"/>
    </source>
</evidence>
<organism evidence="8 9">
    <name type="scientific">Candida boidinii</name>
    <name type="common">Yeast</name>
    <dbReference type="NCBI Taxonomy" id="5477"/>
    <lineage>
        <taxon>Eukaryota</taxon>
        <taxon>Fungi</taxon>
        <taxon>Dikarya</taxon>
        <taxon>Ascomycota</taxon>
        <taxon>Saccharomycotina</taxon>
        <taxon>Pichiomycetes</taxon>
        <taxon>Pichiales</taxon>
        <taxon>Pichiaceae</taxon>
        <taxon>Ogataea</taxon>
        <taxon>Ogataea/Candida clade</taxon>
    </lineage>
</organism>
<dbReference type="GO" id="GO:0005868">
    <property type="term" value="C:cytoplasmic dynein complex"/>
    <property type="evidence" value="ECO:0007669"/>
    <property type="project" value="InterPro"/>
</dbReference>
<evidence type="ECO:0000256" key="4">
    <source>
        <dbReference type="ARBA" id="ARBA00023017"/>
    </source>
</evidence>